<evidence type="ECO:0000256" key="8">
    <source>
        <dbReference type="PIRSR" id="PIRSR602403-1"/>
    </source>
</evidence>
<dbReference type="GO" id="GO:0020037">
    <property type="term" value="F:heme binding"/>
    <property type="evidence" value="ECO:0007669"/>
    <property type="project" value="InterPro"/>
</dbReference>
<organism evidence="11 12">
    <name type="scientific">Ophiocordyceps sinensis (strain Co18 / CGMCC 3.14243)</name>
    <name type="common">Yarsagumba caterpillar fungus</name>
    <name type="synonym">Hirsutella sinensis</name>
    <dbReference type="NCBI Taxonomy" id="911162"/>
    <lineage>
        <taxon>Eukaryota</taxon>
        <taxon>Fungi</taxon>
        <taxon>Dikarya</taxon>
        <taxon>Ascomycota</taxon>
        <taxon>Pezizomycotina</taxon>
        <taxon>Sordariomycetes</taxon>
        <taxon>Hypocreomycetidae</taxon>
        <taxon>Hypocreales</taxon>
        <taxon>Ophiocordycipitaceae</taxon>
        <taxon>Ophiocordyceps</taxon>
    </lineage>
</organism>
<sequence>MDALQQTYGIVAERWVSFTTALVFLFTVLVVPSALHHARMSAIPLVGGEIGSLEKRRMAYLTSSRALYNQGYRMFKDGLFRITTSRKSPVVVLSSKFLPELKKLPDSVLSVTAAFDELMESKYTGIETDFPIVPATIKAQLTPALARLNATISREVGEALALEMPAAEDWTEVNINGILMRVVAMASGRVFIGPELCRNEEYLAAAINYSVDVMTAQRALLQIRPWLRPLLARRLPEVKRVQRRLKEADAFLRPVVEQRKRAAEDASREKPDDMLQWFIDAKAGSSQLLAKIQLILSFAAIHTTTLTATNFFYDVASLPDFAAQVCDEIREALASNGGAFTSNALQSMKMLDSALKETLRVHPPGLASFQRKVLQSFTLSNRQVVPAGVMIEIPTVAINSDTTVFPDADRFDPLRFYKLRKQAREEGSVEAAALNQFVSISQSSLTFGYGRHACPGRFFAANEMKMIVAHALLKYDFRLSEGSCERYPNIEFAAMSLPDASKRLLCRVKE</sequence>
<protein>
    <submittedName>
        <fullName evidence="11">Cytochrome P450</fullName>
    </submittedName>
</protein>
<name>T5AHD0_OPHSC</name>
<keyword evidence="7 9" id="KW-0503">Monooxygenase</keyword>
<keyword evidence="10" id="KW-0812">Transmembrane</keyword>
<evidence type="ECO:0000313" key="11">
    <source>
        <dbReference type="EMBL" id="EQL01142.1"/>
    </source>
</evidence>
<evidence type="ECO:0000256" key="10">
    <source>
        <dbReference type="SAM" id="Phobius"/>
    </source>
</evidence>
<evidence type="ECO:0000256" key="9">
    <source>
        <dbReference type="RuleBase" id="RU000461"/>
    </source>
</evidence>
<dbReference type="CDD" id="cd11041">
    <property type="entry name" value="CYP503A1-like"/>
    <property type="match status" value="1"/>
</dbReference>
<dbReference type="eggNOG" id="KOG0684">
    <property type="taxonomic scope" value="Eukaryota"/>
</dbReference>
<evidence type="ECO:0000256" key="5">
    <source>
        <dbReference type="ARBA" id="ARBA00023002"/>
    </source>
</evidence>
<keyword evidence="6 8" id="KW-0408">Iron</keyword>
<dbReference type="AlphaFoldDB" id="T5AHD0"/>
<dbReference type="PRINTS" id="PR00465">
    <property type="entry name" value="EP450IV"/>
</dbReference>
<dbReference type="OrthoDB" id="1844152at2759"/>
<evidence type="ECO:0000256" key="6">
    <source>
        <dbReference type="ARBA" id="ARBA00023004"/>
    </source>
</evidence>
<dbReference type="GO" id="GO:0016705">
    <property type="term" value="F:oxidoreductase activity, acting on paired donors, with incorporation or reduction of molecular oxygen"/>
    <property type="evidence" value="ECO:0007669"/>
    <property type="project" value="InterPro"/>
</dbReference>
<dbReference type="PANTHER" id="PTHR46206:SF7">
    <property type="entry name" value="P450, PUTATIVE (EUROFUNG)-RELATED"/>
    <property type="match status" value="1"/>
</dbReference>
<evidence type="ECO:0000256" key="1">
    <source>
        <dbReference type="ARBA" id="ARBA00001971"/>
    </source>
</evidence>
<comment type="similarity">
    <text evidence="2 9">Belongs to the cytochrome P450 family.</text>
</comment>
<dbReference type="GO" id="GO:0005506">
    <property type="term" value="F:iron ion binding"/>
    <property type="evidence" value="ECO:0007669"/>
    <property type="project" value="InterPro"/>
</dbReference>
<keyword evidence="3 8" id="KW-0349">Heme</keyword>
<dbReference type="PANTHER" id="PTHR46206">
    <property type="entry name" value="CYTOCHROME P450"/>
    <property type="match status" value="1"/>
</dbReference>
<dbReference type="GO" id="GO:0004497">
    <property type="term" value="F:monooxygenase activity"/>
    <property type="evidence" value="ECO:0007669"/>
    <property type="project" value="UniProtKB-KW"/>
</dbReference>
<feature type="binding site" description="axial binding residue" evidence="8">
    <location>
        <position position="454"/>
    </location>
    <ligand>
        <name>heme</name>
        <dbReference type="ChEBI" id="CHEBI:30413"/>
    </ligand>
    <ligandPart>
        <name>Fe</name>
        <dbReference type="ChEBI" id="CHEBI:18248"/>
    </ligandPart>
</feature>
<dbReference type="SUPFAM" id="SSF48264">
    <property type="entry name" value="Cytochrome P450"/>
    <property type="match status" value="1"/>
</dbReference>
<keyword evidence="5 9" id="KW-0560">Oxidoreductase</keyword>
<dbReference type="PROSITE" id="PS00086">
    <property type="entry name" value="CYTOCHROME_P450"/>
    <property type="match status" value="1"/>
</dbReference>
<keyword evidence="10" id="KW-0472">Membrane</keyword>
<accession>T5AHD0</accession>
<reference evidence="11 12" key="1">
    <citation type="journal article" date="2013" name="Chin. Sci. Bull.">
        <title>Genome survey uncovers the secrets of sex and lifestyle in caterpillar fungus.</title>
        <authorList>
            <person name="Hu X."/>
            <person name="Zhang Y."/>
            <person name="Xiao G."/>
            <person name="Zheng P."/>
            <person name="Xia Y."/>
            <person name="Zhang X."/>
            <person name="St Leger R.J."/>
            <person name="Liu X."/>
            <person name="Wang C."/>
        </authorList>
    </citation>
    <scope>NUCLEOTIDE SEQUENCE [LARGE SCALE GENOMIC DNA]</scope>
    <source>
        <strain evidence="12">Co18 / CGMCC 3.14243</strain>
        <tissue evidence="11">Fruit-body</tissue>
    </source>
</reference>
<evidence type="ECO:0000256" key="2">
    <source>
        <dbReference type="ARBA" id="ARBA00010617"/>
    </source>
</evidence>
<dbReference type="InterPro" id="IPR017972">
    <property type="entry name" value="Cyt_P450_CS"/>
</dbReference>
<dbReference type="Pfam" id="PF00067">
    <property type="entry name" value="p450"/>
    <property type="match status" value="1"/>
</dbReference>
<dbReference type="Proteomes" id="UP000019374">
    <property type="component" value="Unassembled WGS sequence"/>
</dbReference>
<gene>
    <name evidence="11" type="ORF">OCS_03137</name>
</gene>
<dbReference type="InterPro" id="IPR002403">
    <property type="entry name" value="Cyt_P450_E_grp-IV"/>
</dbReference>
<keyword evidence="4 8" id="KW-0479">Metal-binding</keyword>
<feature type="transmembrane region" description="Helical" evidence="10">
    <location>
        <begin position="15"/>
        <end position="35"/>
    </location>
</feature>
<evidence type="ECO:0000313" key="12">
    <source>
        <dbReference type="Proteomes" id="UP000019374"/>
    </source>
</evidence>
<proteinExistence type="inferred from homology"/>
<evidence type="ECO:0000256" key="7">
    <source>
        <dbReference type="ARBA" id="ARBA00023033"/>
    </source>
</evidence>
<evidence type="ECO:0000256" key="3">
    <source>
        <dbReference type="ARBA" id="ARBA00022617"/>
    </source>
</evidence>
<dbReference type="HOGENOM" id="CLU_022195_0_0_1"/>
<dbReference type="InterPro" id="IPR036396">
    <property type="entry name" value="Cyt_P450_sf"/>
</dbReference>
<dbReference type="InterPro" id="IPR001128">
    <property type="entry name" value="Cyt_P450"/>
</dbReference>
<dbReference type="EMBL" id="KE652577">
    <property type="protein sequence ID" value="EQL01142.1"/>
    <property type="molecule type" value="Genomic_DNA"/>
</dbReference>
<evidence type="ECO:0000256" key="4">
    <source>
        <dbReference type="ARBA" id="ARBA00022723"/>
    </source>
</evidence>
<keyword evidence="10" id="KW-1133">Transmembrane helix</keyword>
<dbReference type="Gene3D" id="1.10.630.10">
    <property type="entry name" value="Cytochrome P450"/>
    <property type="match status" value="1"/>
</dbReference>
<comment type="cofactor">
    <cofactor evidence="1 8">
        <name>heme</name>
        <dbReference type="ChEBI" id="CHEBI:30413"/>
    </cofactor>
</comment>